<dbReference type="Gene3D" id="1.10.260.40">
    <property type="entry name" value="lambda repressor-like DNA-binding domains"/>
    <property type="match status" value="1"/>
</dbReference>
<dbReference type="GO" id="GO:0003677">
    <property type="term" value="F:DNA binding"/>
    <property type="evidence" value="ECO:0007669"/>
    <property type="project" value="UniProtKB-KW"/>
</dbReference>
<sequence length="226" mass="25318">MAKNSPQDIKNRAYFSDNLNRIMKEKGVRQIDLHNNTDIPKSTITGYVKGSSLPTPGNLQKIADFLGVKKSDLDLRFIPKENISIYANSYELGFDFGRLYGGIENLTQKDCIIINEGEPPWNLNSDLDLNLSKNLNKALAMLIEISEKEGYLSLKEDKQFITAINLIDGTINLNESNKESASSLISICDEIAQHLGFSTSDMGMPAKQKNIESKKIFNLLSWLKRG</sequence>
<dbReference type="InterPro" id="IPR001387">
    <property type="entry name" value="Cro/C1-type_HTH"/>
</dbReference>
<name>A0A116N1L7_STRSU</name>
<proteinExistence type="predicted"/>
<dbReference type="Proteomes" id="UP000070960">
    <property type="component" value="Unassembled WGS sequence"/>
</dbReference>
<dbReference type="RefSeq" id="WP_228476550.1">
    <property type="nucleotide sequence ID" value="NZ_CECW01000002.1"/>
</dbReference>
<evidence type="ECO:0000313" key="2">
    <source>
        <dbReference type="Proteomes" id="UP000070960"/>
    </source>
</evidence>
<protein>
    <submittedName>
        <fullName evidence="1">Putative DNA-binding phage protein</fullName>
    </submittedName>
</protein>
<dbReference type="InterPro" id="IPR010982">
    <property type="entry name" value="Lambda_DNA-bd_dom_sf"/>
</dbReference>
<keyword evidence="1" id="KW-0238">DNA-binding</keyword>
<reference evidence="1 2" key="1">
    <citation type="submission" date="2016-02" db="EMBL/GenBank/DDBJ databases">
        <authorList>
            <consortium name="Pathogen Informatics"/>
        </authorList>
    </citation>
    <scope>NUCLEOTIDE SEQUENCE [LARGE SCALE GENOMIC DNA]</scope>
    <source>
        <strain evidence="1 2">LSS80</strain>
    </source>
</reference>
<dbReference type="EMBL" id="FIIE01000010">
    <property type="protein sequence ID" value="CYV78306.1"/>
    <property type="molecule type" value="Genomic_DNA"/>
</dbReference>
<organism evidence="1 2">
    <name type="scientific">Streptococcus suis</name>
    <dbReference type="NCBI Taxonomy" id="1307"/>
    <lineage>
        <taxon>Bacteria</taxon>
        <taxon>Bacillati</taxon>
        <taxon>Bacillota</taxon>
        <taxon>Bacilli</taxon>
        <taxon>Lactobacillales</taxon>
        <taxon>Streptococcaceae</taxon>
        <taxon>Streptococcus</taxon>
    </lineage>
</organism>
<accession>A0A116N1L7</accession>
<dbReference type="SMART" id="SM00530">
    <property type="entry name" value="HTH_XRE"/>
    <property type="match status" value="1"/>
</dbReference>
<dbReference type="AlphaFoldDB" id="A0A116N1L7"/>
<dbReference type="SUPFAM" id="SSF47413">
    <property type="entry name" value="lambda repressor-like DNA-binding domains"/>
    <property type="match status" value="1"/>
</dbReference>
<evidence type="ECO:0000313" key="1">
    <source>
        <dbReference type="EMBL" id="CYV78306.1"/>
    </source>
</evidence>
<dbReference type="Pfam" id="PF01381">
    <property type="entry name" value="HTH_3"/>
    <property type="match status" value="1"/>
</dbReference>
<dbReference type="PROSITE" id="PS50943">
    <property type="entry name" value="HTH_CROC1"/>
    <property type="match status" value="1"/>
</dbReference>
<gene>
    <name evidence="1" type="ORF">ERS132442_01300</name>
</gene>
<dbReference type="CDD" id="cd00093">
    <property type="entry name" value="HTH_XRE"/>
    <property type="match status" value="1"/>
</dbReference>